<keyword evidence="6" id="KW-1133">Transmembrane helix</keyword>
<dbReference type="EMBL" id="FWXF01000021">
    <property type="protein sequence ID" value="SMC27357.1"/>
    <property type="molecule type" value="Genomic_DNA"/>
</dbReference>
<reference evidence="8 9" key="1">
    <citation type="submission" date="2017-04" db="EMBL/GenBank/DDBJ databases">
        <authorList>
            <person name="Afonso C.L."/>
            <person name="Miller P.J."/>
            <person name="Scott M.A."/>
            <person name="Spackman E."/>
            <person name="Goraichik I."/>
            <person name="Dimitrov K.M."/>
            <person name="Suarez D.L."/>
            <person name="Swayne D.E."/>
        </authorList>
    </citation>
    <scope>NUCLEOTIDE SEQUENCE [LARGE SCALE GENOMIC DNA]</scope>
    <source>
        <strain evidence="8 9">DSM 13146</strain>
    </source>
</reference>
<dbReference type="GO" id="GO:0010181">
    <property type="term" value="F:FMN binding"/>
    <property type="evidence" value="ECO:0007669"/>
    <property type="project" value="InterPro"/>
</dbReference>
<evidence type="ECO:0000256" key="4">
    <source>
        <dbReference type="ARBA" id="ARBA00022643"/>
    </source>
</evidence>
<keyword evidence="6" id="KW-0812">Transmembrane</keyword>
<evidence type="ECO:0000313" key="9">
    <source>
        <dbReference type="Proteomes" id="UP000192783"/>
    </source>
</evidence>
<feature type="modified residue" description="FMN phosphoryl threonine" evidence="6">
    <location>
        <position position="169"/>
    </location>
</feature>
<dbReference type="Pfam" id="PF04205">
    <property type="entry name" value="FMN_bind"/>
    <property type="match status" value="1"/>
</dbReference>
<dbReference type="OrthoDB" id="9787579at2"/>
<evidence type="ECO:0000256" key="1">
    <source>
        <dbReference type="ARBA" id="ARBA00022448"/>
    </source>
</evidence>
<keyword evidence="9" id="KW-1185">Reference proteome</keyword>
<evidence type="ECO:0000256" key="3">
    <source>
        <dbReference type="ARBA" id="ARBA00022630"/>
    </source>
</evidence>
<evidence type="ECO:0000256" key="6">
    <source>
        <dbReference type="HAMAP-Rule" id="MF_00479"/>
    </source>
</evidence>
<dbReference type="NCBIfam" id="NF045876">
    <property type="entry name" value="RnfG_DVU2794"/>
    <property type="match status" value="1"/>
</dbReference>
<comment type="cofactor">
    <cofactor evidence="6">
        <name>FMN</name>
        <dbReference type="ChEBI" id="CHEBI:58210"/>
    </cofactor>
</comment>
<name>A0A1W1XTZ0_9BACT</name>
<evidence type="ECO:0000313" key="8">
    <source>
        <dbReference type="EMBL" id="SMC27357.1"/>
    </source>
</evidence>
<dbReference type="GO" id="GO:0009055">
    <property type="term" value="F:electron transfer activity"/>
    <property type="evidence" value="ECO:0007669"/>
    <property type="project" value="InterPro"/>
</dbReference>
<keyword evidence="3 6" id="KW-0285">Flavoprotein</keyword>
<comment type="subcellular location">
    <subcellularLocation>
        <location evidence="6">Cell membrane</location>
        <topology evidence="6">Single-pass membrane protein</topology>
    </subcellularLocation>
</comment>
<keyword evidence="2 6" id="KW-0597">Phosphoprotein</keyword>
<dbReference type="GO" id="GO:0005886">
    <property type="term" value="C:plasma membrane"/>
    <property type="evidence" value="ECO:0007669"/>
    <property type="project" value="UniProtKB-SubCell"/>
</dbReference>
<comment type="similarity">
    <text evidence="6">Belongs to the RnfG family.</text>
</comment>
<dbReference type="STRING" id="1121390.SAMN02746041_02926"/>
<dbReference type="InterPro" id="IPR007329">
    <property type="entry name" value="FMN-bd"/>
</dbReference>
<dbReference type="GO" id="GO:0022900">
    <property type="term" value="P:electron transport chain"/>
    <property type="evidence" value="ECO:0007669"/>
    <property type="project" value="UniProtKB-UniRule"/>
</dbReference>
<evidence type="ECO:0000256" key="2">
    <source>
        <dbReference type="ARBA" id="ARBA00022553"/>
    </source>
</evidence>
<dbReference type="NCBIfam" id="TIGR01947">
    <property type="entry name" value="rnfG"/>
    <property type="match status" value="1"/>
</dbReference>
<comment type="function">
    <text evidence="6">Part of a membrane-bound complex that couples electron transfer with translocation of ions across the membrane.</text>
</comment>
<dbReference type="EC" id="7.-.-.-" evidence="6"/>
<dbReference type="PANTHER" id="PTHR36118">
    <property type="entry name" value="ION-TRANSLOCATING OXIDOREDUCTASE COMPLEX SUBUNIT G"/>
    <property type="match status" value="1"/>
</dbReference>
<keyword evidence="6" id="KW-0472">Membrane</keyword>
<dbReference type="InterPro" id="IPR010209">
    <property type="entry name" value="Ion_transpt_RnfG/RsxG"/>
</dbReference>
<keyword evidence="6" id="KW-1278">Translocase</keyword>
<keyword evidence="5 6" id="KW-0249">Electron transport</keyword>
<evidence type="ECO:0000256" key="5">
    <source>
        <dbReference type="ARBA" id="ARBA00022982"/>
    </source>
</evidence>
<proteinExistence type="inferred from homology"/>
<dbReference type="PIRSF" id="PIRSF006091">
    <property type="entry name" value="E_trnsport_RnfG"/>
    <property type="match status" value="1"/>
</dbReference>
<keyword evidence="4 6" id="KW-0288">FMN</keyword>
<dbReference type="Gene3D" id="3.90.1010.20">
    <property type="match status" value="1"/>
</dbReference>
<sequence length="194" mass="20636">MRDLIKMVVVLTAICGTSGLVLSYVNEATKAPREYQLLKFVKGPSLKVVLPEGYDNDPITDKIQVKLGTDEKGQPILKDVFPAKKDGKIVAFAYDATASGYHGPVSLMIGFAPDGTLTGVSVMTHSETPGLGARITEPAFTRQFAKLKGLDQVKLSTQGGRIDAVSGATISSTAAVTAVQEAIKLFPKIKEEVL</sequence>
<feature type="domain" description="FMN-binding" evidence="7">
    <location>
        <begin position="100"/>
        <end position="186"/>
    </location>
</feature>
<dbReference type="AlphaFoldDB" id="A0A1W1XTZ0"/>
<gene>
    <name evidence="6" type="primary">rnfG</name>
    <name evidence="8" type="ORF">SAMN02746041_02926</name>
</gene>
<keyword evidence="1 6" id="KW-0813">Transport</keyword>
<keyword evidence="6" id="KW-1003">Cell membrane</keyword>
<protein>
    <recommendedName>
        <fullName evidence="6">Ion-translocating oxidoreductase complex subunit G</fullName>
        <ecNumber evidence="6">7.-.-.-</ecNumber>
    </recommendedName>
    <alternativeName>
        <fullName evidence="6">Rnf electron transport complex subunit G</fullName>
    </alternativeName>
</protein>
<dbReference type="HAMAP" id="MF_00479">
    <property type="entry name" value="RsxG_RnfG"/>
    <property type="match status" value="1"/>
</dbReference>
<dbReference type="PANTHER" id="PTHR36118:SF1">
    <property type="entry name" value="ION-TRANSLOCATING OXIDOREDUCTASE COMPLEX SUBUNIT G"/>
    <property type="match status" value="1"/>
</dbReference>
<comment type="subunit">
    <text evidence="6">The complex is composed of six subunits: RnfA, RnfB, RnfC, RnfD, RnfE and RnfG.</text>
</comment>
<dbReference type="Proteomes" id="UP000192783">
    <property type="component" value="Unassembled WGS sequence"/>
</dbReference>
<dbReference type="SMART" id="SM00900">
    <property type="entry name" value="FMN_bind"/>
    <property type="match status" value="1"/>
</dbReference>
<evidence type="ECO:0000259" key="7">
    <source>
        <dbReference type="SMART" id="SM00900"/>
    </source>
</evidence>
<accession>A0A1W1XTZ0</accession>
<organism evidence="8 9">
    <name type="scientific">Desulfacinum hydrothermale DSM 13146</name>
    <dbReference type="NCBI Taxonomy" id="1121390"/>
    <lineage>
        <taxon>Bacteria</taxon>
        <taxon>Pseudomonadati</taxon>
        <taxon>Thermodesulfobacteriota</taxon>
        <taxon>Syntrophobacteria</taxon>
        <taxon>Syntrophobacterales</taxon>
        <taxon>Syntrophobacteraceae</taxon>
        <taxon>Desulfacinum</taxon>
    </lineage>
</organism>